<comment type="caution">
    <text evidence="5">The sequence shown here is derived from an EMBL/GenBank/DDBJ whole genome shotgun (WGS) entry which is preliminary data.</text>
</comment>
<dbReference type="InterPro" id="IPR025736">
    <property type="entry name" value="PucR_C-HTH_dom"/>
</dbReference>
<feature type="domain" description="RsbT co-antagonist protein RsbRD N-terminal" evidence="3">
    <location>
        <begin position="59"/>
        <end position="199"/>
    </location>
</feature>
<evidence type="ECO:0000259" key="4">
    <source>
        <dbReference type="Pfam" id="PF17853"/>
    </source>
</evidence>
<dbReference type="AlphaFoldDB" id="A0A4Y3VQP6"/>
<feature type="domain" description="CdaR GGDEF-like" evidence="4">
    <location>
        <begin position="218"/>
        <end position="327"/>
    </location>
</feature>
<dbReference type="Gene3D" id="1.10.10.2840">
    <property type="entry name" value="PucR C-terminal helix-turn-helix domain"/>
    <property type="match status" value="1"/>
</dbReference>
<comment type="similarity">
    <text evidence="1">Belongs to the CdaR family.</text>
</comment>
<dbReference type="InterPro" id="IPR051448">
    <property type="entry name" value="CdaR-like_regulators"/>
</dbReference>
<evidence type="ECO:0000259" key="3">
    <source>
        <dbReference type="Pfam" id="PF14361"/>
    </source>
</evidence>
<evidence type="ECO:0000256" key="1">
    <source>
        <dbReference type="ARBA" id="ARBA00006754"/>
    </source>
</evidence>
<evidence type="ECO:0000313" key="6">
    <source>
        <dbReference type="Proteomes" id="UP000317881"/>
    </source>
</evidence>
<dbReference type="Pfam" id="PF17853">
    <property type="entry name" value="GGDEF_2"/>
    <property type="match status" value="1"/>
</dbReference>
<dbReference type="PANTHER" id="PTHR33744">
    <property type="entry name" value="CARBOHYDRATE DIACID REGULATOR"/>
    <property type="match status" value="1"/>
</dbReference>
<dbReference type="EMBL" id="BJND01000046">
    <property type="protein sequence ID" value="GEC08071.1"/>
    <property type="molecule type" value="Genomic_DNA"/>
</dbReference>
<dbReference type="PANTHER" id="PTHR33744:SF1">
    <property type="entry name" value="DNA-BINDING TRANSCRIPTIONAL ACTIVATOR ADER"/>
    <property type="match status" value="1"/>
</dbReference>
<dbReference type="Proteomes" id="UP000317881">
    <property type="component" value="Unassembled WGS sequence"/>
</dbReference>
<dbReference type="InterPro" id="IPR025751">
    <property type="entry name" value="RsbRD_N_dom"/>
</dbReference>
<evidence type="ECO:0000259" key="2">
    <source>
        <dbReference type="Pfam" id="PF13556"/>
    </source>
</evidence>
<feature type="domain" description="PucR C-terminal helix-turn-helix" evidence="2">
    <location>
        <begin position="376"/>
        <end position="432"/>
    </location>
</feature>
<proteinExistence type="inferred from homology"/>
<dbReference type="InterPro" id="IPR041522">
    <property type="entry name" value="CdaR_GGDEF"/>
</dbReference>
<dbReference type="InterPro" id="IPR042070">
    <property type="entry name" value="PucR_C-HTH_sf"/>
</dbReference>
<name>A0A4Y3VQP6_9ACTN</name>
<gene>
    <name evidence="5" type="ORF">SSP24_57260</name>
</gene>
<dbReference type="Pfam" id="PF13556">
    <property type="entry name" value="HTH_30"/>
    <property type="match status" value="1"/>
</dbReference>
<reference evidence="5 6" key="1">
    <citation type="submission" date="2019-06" db="EMBL/GenBank/DDBJ databases">
        <title>Whole genome shotgun sequence of Streptomyces spinoverrucosus NBRC 14228.</title>
        <authorList>
            <person name="Hosoyama A."/>
            <person name="Uohara A."/>
            <person name="Ohji S."/>
            <person name="Ichikawa N."/>
        </authorList>
    </citation>
    <scope>NUCLEOTIDE SEQUENCE [LARGE SCALE GENOMIC DNA]</scope>
    <source>
        <strain evidence="5 6">NBRC 14228</strain>
    </source>
</reference>
<protein>
    <submittedName>
        <fullName evidence="5">ABC transporter substrate-binding protein</fullName>
    </submittedName>
</protein>
<dbReference type="Pfam" id="PF14361">
    <property type="entry name" value="RsbRD_N"/>
    <property type="match status" value="1"/>
</dbReference>
<evidence type="ECO:0000313" key="5">
    <source>
        <dbReference type="EMBL" id="GEC08071.1"/>
    </source>
</evidence>
<sequence length="439" mass="47638">MGQEGAGVGRICCTGWVSVSSWLLRLAPSVAAPVAVCSDETLAAARGPLGSGPVGWGVEVARDMAAHIVRHVPEHGGPGAYPPFHRAVEATVLQALRGLLTEPEPKGSLVVPEAMASNAELARRNVPLERVLRGVRLGHAYLHGRLMEALDKEPDDVRIQESHRVSELLFVYADVQASRLAEEYVAERDRWRRGREAARRRIVDDLLAGRAVGGAVALRTLGYELARHHVAFIVTSGSPDTSVEELRALAGELSRAAGAENLLSVAAGSAELWAWACWPTEPPRDALACLPRLVPERRPLLAALGPVGYGAEGFRRSHRGAREARRVAHFGHTGWLCDYAEVSTAALLTADVEHARWFAARVLGGLGADDPRVRELRETLRVYLAEGRSPQGAAERLFVARNTVTYRVRRAVELLGRPLEQDALELRMALEIVRLLGPG</sequence>
<keyword evidence="6" id="KW-1185">Reference proteome</keyword>
<organism evidence="5 6">
    <name type="scientific">Streptomyces spinoverrucosus</name>
    <dbReference type="NCBI Taxonomy" id="284043"/>
    <lineage>
        <taxon>Bacteria</taxon>
        <taxon>Bacillati</taxon>
        <taxon>Actinomycetota</taxon>
        <taxon>Actinomycetes</taxon>
        <taxon>Kitasatosporales</taxon>
        <taxon>Streptomycetaceae</taxon>
        <taxon>Streptomyces</taxon>
    </lineage>
</organism>
<accession>A0A4Y3VQP6</accession>